<keyword evidence="6 11" id="KW-0812">Transmembrane</keyword>
<organism evidence="12 13">
    <name type="scientific">Roseobacter fucihabitans</name>
    <dbReference type="NCBI Taxonomy" id="1537242"/>
    <lineage>
        <taxon>Bacteria</taxon>
        <taxon>Pseudomonadati</taxon>
        <taxon>Pseudomonadota</taxon>
        <taxon>Alphaproteobacteria</taxon>
        <taxon>Rhodobacterales</taxon>
        <taxon>Roseobacteraceae</taxon>
        <taxon>Roseobacter</taxon>
    </lineage>
</organism>
<accession>A0ABZ2BNX0</accession>
<gene>
    <name evidence="12" type="primary">rbsC_1</name>
    <name evidence="12" type="ORF">ROLI_000200</name>
</gene>
<feature type="transmembrane region" description="Helical" evidence="11">
    <location>
        <begin position="20"/>
        <end position="38"/>
    </location>
</feature>
<keyword evidence="8 11" id="KW-0472">Membrane</keyword>
<evidence type="ECO:0000256" key="1">
    <source>
        <dbReference type="ARBA" id="ARBA00004651"/>
    </source>
</evidence>
<evidence type="ECO:0000256" key="5">
    <source>
        <dbReference type="ARBA" id="ARBA00022519"/>
    </source>
</evidence>
<dbReference type="EMBL" id="CP143423">
    <property type="protein sequence ID" value="WVX46962.1"/>
    <property type="molecule type" value="Genomic_DNA"/>
</dbReference>
<evidence type="ECO:0000256" key="7">
    <source>
        <dbReference type="ARBA" id="ARBA00022989"/>
    </source>
</evidence>
<reference evidence="13" key="1">
    <citation type="submission" date="2024-01" db="EMBL/GenBank/DDBJ databases">
        <title>Roseobacter fucihabitans sp. nov., isolated from the brown alga Fucus spiralis.</title>
        <authorList>
            <person name="Hahnke S."/>
            <person name="Berger M."/>
            <person name="Schlingloff A."/>
            <person name="Athale I."/>
            <person name="Neumann-Schaal M."/>
            <person name="Adenaya A."/>
            <person name="Poehlein A."/>
            <person name="Daniel R."/>
            <person name="Pertersen J."/>
            <person name="Brinkhoff T."/>
        </authorList>
    </citation>
    <scope>NUCLEOTIDE SEQUENCE [LARGE SCALE GENOMIC DNA]</scope>
    <source>
        <strain evidence="13">B14</strain>
    </source>
</reference>
<name>A0ABZ2BNX0_9RHOB</name>
<keyword evidence="7 11" id="KW-1133">Transmembrane helix</keyword>
<feature type="transmembrane region" description="Helical" evidence="11">
    <location>
        <begin position="162"/>
        <end position="184"/>
    </location>
</feature>
<evidence type="ECO:0000256" key="2">
    <source>
        <dbReference type="ARBA" id="ARBA00011262"/>
    </source>
</evidence>
<evidence type="ECO:0000313" key="12">
    <source>
        <dbReference type="EMBL" id="WVX46962.1"/>
    </source>
</evidence>
<keyword evidence="4" id="KW-1003">Cell membrane</keyword>
<dbReference type="Proteomes" id="UP001318682">
    <property type="component" value="Chromosome"/>
</dbReference>
<dbReference type="PANTHER" id="PTHR32196">
    <property type="entry name" value="ABC TRANSPORTER PERMEASE PROTEIN YPHD-RELATED-RELATED"/>
    <property type="match status" value="1"/>
</dbReference>
<keyword evidence="3" id="KW-0813">Transport</keyword>
<evidence type="ECO:0000256" key="10">
    <source>
        <dbReference type="ARBA" id="ARBA00039381"/>
    </source>
</evidence>
<comment type="function">
    <text evidence="9">Part of the ABC transporter complex LsrABCD involved in autoinducer 2 (AI-2) import. Probably responsible for the translocation of the substrate across the membrane.</text>
</comment>
<evidence type="ECO:0000256" key="8">
    <source>
        <dbReference type="ARBA" id="ARBA00023136"/>
    </source>
</evidence>
<proteinExistence type="predicted"/>
<dbReference type="Pfam" id="PF02653">
    <property type="entry name" value="BPD_transp_2"/>
    <property type="match status" value="1"/>
</dbReference>
<keyword evidence="13" id="KW-1185">Reference proteome</keyword>
<feature type="transmembrane region" description="Helical" evidence="11">
    <location>
        <begin position="269"/>
        <end position="289"/>
    </location>
</feature>
<feature type="transmembrane region" description="Helical" evidence="11">
    <location>
        <begin position="212"/>
        <end position="238"/>
    </location>
</feature>
<evidence type="ECO:0000256" key="6">
    <source>
        <dbReference type="ARBA" id="ARBA00022692"/>
    </source>
</evidence>
<dbReference type="RefSeq" id="WP_187432248.1">
    <property type="nucleotide sequence ID" value="NZ_CP143423.1"/>
</dbReference>
<dbReference type="CDD" id="cd06579">
    <property type="entry name" value="TM_PBP1_transp_AraH_like"/>
    <property type="match status" value="1"/>
</dbReference>
<feature type="transmembrane region" description="Helical" evidence="11">
    <location>
        <begin position="75"/>
        <end position="92"/>
    </location>
</feature>
<dbReference type="InterPro" id="IPR001851">
    <property type="entry name" value="ABC_transp_permease"/>
</dbReference>
<dbReference type="PANTHER" id="PTHR32196:SF71">
    <property type="entry name" value="AUTOINDUCER 2 IMPORT SYSTEM PERMEASE PROTEIN LSRD"/>
    <property type="match status" value="1"/>
</dbReference>
<keyword evidence="5" id="KW-0997">Cell inner membrane</keyword>
<comment type="subcellular location">
    <subcellularLocation>
        <location evidence="1">Cell membrane</location>
        <topology evidence="1">Multi-pass membrane protein</topology>
    </subcellularLocation>
</comment>
<feature type="transmembrane region" description="Helical" evidence="11">
    <location>
        <begin position="125"/>
        <end position="142"/>
    </location>
</feature>
<evidence type="ECO:0000256" key="3">
    <source>
        <dbReference type="ARBA" id="ARBA00022448"/>
    </source>
</evidence>
<feature type="transmembrane region" description="Helical" evidence="11">
    <location>
        <begin position="50"/>
        <end position="70"/>
    </location>
</feature>
<evidence type="ECO:0000256" key="9">
    <source>
        <dbReference type="ARBA" id="ARBA00025439"/>
    </source>
</evidence>
<sequence>MSAAISVNRNTVRAVQRREILMLLGFLAVIWATTAALSPRFLTPANLSDILIQAAPLGFVVIGQMIVIIVRGLDLSVASIMATVAVLSTSLIDSTAAIFAVGLLLGGLIGAVNGYLVAFRHVTPFLATLATMIVLQGIRFGYTGGAPGGSLPETFRWLATGNIVGVPVALIALGIVACAVHWLLERTVFGRRLKLYGDSPEAAYMTGAPTRFLVMMAFVISGVMAAFAGLFLVGYVGIVDNWTGRGYELDSIAAAVIGGAALSGGKGTVPGVLLAALILVSLFNIVVILGLSIELQLVIKGTLIILAAAVYMKRAQT</sequence>
<evidence type="ECO:0000313" key="13">
    <source>
        <dbReference type="Proteomes" id="UP001318682"/>
    </source>
</evidence>
<evidence type="ECO:0000256" key="11">
    <source>
        <dbReference type="SAM" id="Phobius"/>
    </source>
</evidence>
<protein>
    <recommendedName>
        <fullName evidence="10">Autoinducer 2 import system permease protein LsrD</fullName>
    </recommendedName>
</protein>
<comment type="subunit">
    <text evidence="2">The complex is composed of two ATP-binding proteins (LsrA), two transmembrane proteins (LsrC and LsrD) and a solute-binding protein (LsrB).</text>
</comment>
<evidence type="ECO:0000256" key="4">
    <source>
        <dbReference type="ARBA" id="ARBA00022475"/>
    </source>
</evidence>
<feature type="transmembrane region" description="Helical" evidence="11">
    <location>
        <begin position="98"/>
        <end position="118"/>
    </location>
</feature>